<dbReference type="EMBL" id="KV417795">
    <property type="protein sequence ID" value="KZP06284.1"/>
    <property type="molecule type" value="Genomic_DNA"/>
</dbReference>
<proteinExistence type="predicted"/>
<evidence type="ECO:0000313" key="2">
    <source>
        <dbReference type="Proteomes" id="UP000076532"/>
    </source>
</evidence>
<protein>
    <submittedName>
        <fullName evidence="1">Uncharacterized protein</fullName>
    </submittedName>
</protein>
<evidence type="ECO:0000313" key="1">
    <source>
        <dbReference type="EMBL" id="KZP06284.1"/>
    </source>
</evidence>
<gene>
    <name evidence="1" type="ORF">FIBSPDRAFT_902911</name>
</gene>
<reference evidence="1 2" key="1">
    <citation type="journal article" date="2016" name="Mol. Biol. Evol.">
        <title>Comparative Genomics of Early-Diverging Mushroom-Forming Fungi Provides Insights into the Origins of Lignocellulose Decay Capabilities.</title>
        <authorList>
            <person name="Nagy L.G."/>
            <person name="Riley R."/>
            <person name="Tritt A."/>
            <person name="Adam C."/>
            <person name="Daum C."/>
            <person name="Floudas D."/>
            <person name="Sun H."/>
            <person name="Yadav J.S."/>
            <person name="Pangilinan J."/>
            <person name="Larsson K.H."/>
            <person name="Matsuura K."/>
            <person name="Barry K."/>
            <person name="Labutti K."/>
            <person name="Kuo R."/>
            <person name="Ohm R.A."/>
            <person name="Bhattacharya S.S."/>
            <person name="Shirouzu T."/>
            <person name="Yoshinaga Y."/>
            <person name="Martin F.M."/>
            <person name="Grigoriev I.V."/>
            <person name="Hibbett D.S."/>
        </authorList>
    </citation>
    <scope>NUCLEOTIDE SEQUENCE [LARGE SCALE GENOMIC DNA]</scope>
    <source>
        <strain evidence="1 2">CBS 109695</strain>
    </source>
</reference>
<accession>A0A167WMZ4</accession>
<sequence length="241" mass="27148">MSYTGTYTVLVKVPWRRRERVRNEGGGAAVSGVVLMQHQTTLQTPQLEEPTRCRGYLLPSTRPFTAIPPPSFIHPNPPLYVPRIRSAGPSWACVVAARALLRPIPDPYQSNIRTAPEPNRVKPAPHPSTAAYQLKCRVRCHENACFTCLAHDTRIRIAEQLQLGVSHKHIRGIEAETVCLHSDDSKSSLQWVDHIIFTIIVWDHCGTCYGVTVDLLPPNLQRREPKHSVATAWFQTTRNQL</sequence>
<name>A0A167WMZ4_9AGAM</name>
<dbReference type="Proteomes" id="UP000076532">
    <property type="component" value="Unassembled WGS sequence"/>
</dbReference>
<organism evidence="1 2">
    <name type="scientific">Athelia psychrophila</name>
    <dbReference type="NCBI Taxonomy" id="1759441"/>
    <lineage>
        <taxon>Eukaryota</taxon>
        <taxon>Fungi</taxon>
        <taxon>Dikarya</taxon>
        <taxon>Basidiomycota</taxon>
        <taxon>Agaricomycotina</taxon>
        <taxon>Agaricomycetes</taxon>
        <taxon>Agaricomycetidae</taxon>
        <taxon>Atheliales</taxon>
        <taxon>Atheliaceae</taxon>
        <taxon>Athelia</taxon>
    </lineage>
</organism>
<keyword evidence="2" id="KW-1185">Reference proteome</keyword>
<dbReference type="AlphaFoldDB" id="A0A167WMZ4"/>